<dbReference type="Gene3D" id="1.25.40.10">
    <property type="entry name" value="Tetratricopeptide repeat domain"/>
    <property type="match status" value="3"/>
</dbReference>
<dbReference type="OrthoDB" id="78407at2157"/>
<dbReference type="InterPro" id="IPR051685">
    <property type="entry name" value="Ycf3/AcsC/BcsC/TPR_MFPF"/>
</dbReference>
<dbReference type="SMART" id="SM00028">
    <property type="entry name" value="TPR"/>
    <property type="match status" value="5"/>
</dbReference>
<keyword evidence="6" id="KW-1185">Reference proteome</keyword>
<dbReference type="PANTHER" id="PTHR44943">
    <property type="entry name" value="CELLULOSE SYNTHASE OPERON PROTEIN C"/>
    <property type="match status" value="1"/>
</dbReference>
<evidence type="ECO:0000256" key="4">
    <source>
        <dbReference type="SAM" id="Coils"/>
    </source>
</evidence>
<keyword evidence="2 3" id="KW-0802">TPR repeat</keyword>
<dbReference type="PROSITE" id="PS50005">
    <property type="entry name" value="TPR"/>
    <property type="match status" value="2"/>
</dbReference>
<feature type="coiled-coil region" evidence="4">
    <location>
        <begin position="264"/>
        <end position="295"/>
    </location>
</feature>
<dbReference type="EMBL" id="LWMU01000106">
    <property type="protein sequence ID" value="KZX10705.1"/>
    <property type="molecule type" value="Genomic_DNA"/>
</dbReference>
<comment type="caution">
    <text evidence="5">The sequence shown here is derived from an EMBL/GenBank/DDBJ whole genome shotgun (WGS) entry which is preliminary data.</text>
</comment>
<sequence>MFIKDKIFDYYINKALKYNSMYQHAKAIETVNKVLRFDKHNLYALIAKGRFYSCLFDKENSFKCFDLAFKKGLKYHVYFHKGQTCRYLMEYDLALDCLNKVLDYHYDCSETLLEIALCYYSFCDYDCALHYFNQLLKEKPENADLLTHIGNCYLYRGDMDLALEYFDKALSIDSNNSLTIFSKYCFYMEKEDYSNALIEINKYIQIDNCFYFLIYKYSLLADLGHFEESLKGFERISKIKHDNVKVFNIYYLYYGHALEVMGKYEEAIKIYDEYLDNYNFLKEDIQEAKDNLLEEVF</sequence>
<keyword evidence="4" id="KW-0175">Coiled coil</keyword>
<evidence type="ECO:0000313" key="5">
    <source>
        <dbReference type="EMBL" id="KZX10705.1"/>
    </source>
</evidence>
<dbReference type="PANTHER" id="PTHR44943:SF8">
    <property type="entry name" value="TPR REPEAT-CONTAINING PROTEIN MJ0263"/>
    <property type="match status" value="1"/>
</dbReference>
<evidence type="ECO:0000256" key="2">
    <source>
        <dbReference type="ARBA" id="ARBA00022803"/>
    </source>
</evidence>
<organism evidence="5 6">
    <name type="scientific">Methanobrevibacter oralis</name>
    <dbReference type="NCBI Taxonomy" id="66851"/>
    <lineage>
        <taxon>Archaea</taxon>
        <taxon>Methanobacteriati</taxon>
        <taxon>Methanobacteriota</taxon>
        <taxon>Methanomada group</taxon>
        <taxon>Methanobacteria</taxon>
        <taxon>Methanobacteriales</taxon>
        <taxon>Methanobacteriaceae</taxon>
        <taxon>Methanobrevibacter</taxon>
    </lineage>
</organism>
<keyword evidence="1" id="KW-0677">Repeat</keyword>
<dbReference type="PATRIC" id="fig|66851.6.peg.1943"/>
<dbReference type="AlphaFoldDB" id="A0A162FBT6"/>
<dbReference type="InterPro" id="IPR011990">
    <property type="entry name" value="TPR-like_helical_dom_sf"/>
</dbReference>
<name>A0A162FBT6_METOA</name>
<dbReference type="Pfam" id="PF00515">
    <property type="entry name" value="TPR_1"/>
    <property type="match status" value="1"/>
</dbReference>
<evidence type="ECO:0000256" key="3">
    <source>
        <dbReference type="PROSITE-ProRule" id="PRU00339"/>
    </source>
</evidence>
<proteinExistence type="predicted"/>
<dbReference type="PROSITE" id="PS50293">
    <property type="entry name" value="TPR_REGION"/>
    <property type="match status" value="1"/>
</dbReference>
<dbReference type="RefSeq" id="WP_042694248.1">
    <property type="nucleotide sequence ID" value="NZ_CABMAB010000034.1"/>
</dbReference>
<evidence type="ECO:0000313" key="6">
    <source>
        <dbReference type="Proteomes" id="UP000077428"/>
    </source>
</evidence>
<dbReference type="SUPFAM" id="SSF48452">
    <property type="entry name" value="TPR-like"/>
    <property type="match status" value="2"/>
</dbReference>
<protein>
    <submittedName>
        <fullName evidence="5">TPR repeat-containing protein YrrB</fullName>
    </submittedName>
</protein>
<accession>A0A162FBT6</accession>
<reference evidence="6" key="1">
    <citation type="journal article" date="2016" name="Genome Announc.">
        <title>Draft Genome Sequences of Methanobrevibacter curvatus DSM11111, Methanobrevibacter cuticularis DSM11139, Methanobrevibacter filiformis DSM11501, and Methanobrevibacter oralis DSM7256.</title>
        <authorList>
            <person name="Poehlein A."/>
            <person name="Seedorf H."/>
        </authorList>
    </citation>
    <scope>NUCLEOTIDE SEQUENCE [LARGE SCALE GENOMIC DNA]</scope>
    <source>
        <strain evidence="6">DSM 7256 / JCM 30027 / ZR</strain>
    </source>
</reference>
<feature type="repeat" description="TPR" evidence="3">
    <location>
        <begin position="109"/>
        <end position="142"/>
    </location>
</feature>
<dbReference type="STRING" id="66851.MBORA_17850"/>
<feature type="repeat" description="TPR" evidence="3">
    <location>
        <begin position="143"/>
        <end position="176"/>
    </location>
</feature>
<dbReference type="InterPro" id="IPR019734">
    <property type="entry name" value="TPR_rpt"/>
</dbReference>
<evidence type="ECO:0000256" key="1">
    <source>
        <dbReference type="ARBA" id="ARBA00022737"/>
    </source>
</evidence>
<dbReference type="Proteomes" id="UP000077428">
    <property type="component" value="Unassembled WGS sequence"/>
</dbReference>
<gene>
    <name evidence="5" type="primary">yrrB_3</name>
    <name evidence="5" type="ORF">MBORA_17850</name>
</gene>